<keyword evidence="1" id="KW-0812">Transmembrane</keyword>
<keyword evidence="1" id="KW-1133">Transmembrane helix</keyword>
<reference evidence="2" key="1">
    <citation type="journal article" date="2020" name="BMC Genomics">
        <title>Correction to: Identification and distribution of gene clusters required for synthesis of sphingolipid metabolism inhibitors in diverse species of the filamentous fungus Fusarium.</title>
        <authorList>
            <person name="Kim H.S."/>
            <person name="Lohmar J.M."/>
            <person name="Busman M."/>
            <person name="Brown D.W."/>
            <person name="Naumann T.A."/>
            <person name="Divon H.H."/>
            <person name="Lysoe E."/>
            <person name="Uhlig S."/>
            <person name="Proctor R.H."/>
        </authorList>
    </citation>
    <scope>NUCLEOTIDE SEQUENCE</scope>
    <source>
        <strain evidence="2">NRRL 20472</strain>
    </source>
</reference>
<organism evidence="2 3">
    <name type="scientific">Fusarium sarcochroum</name>
    <dbReference type="NCBI Taxonomy" id="1208366"/>
    <lineage>
        <taxon>Eukaryota</taxon>
        <taxon>Fungi</taxon>
        <taxon>Dikarya</taxon>
        <taxon>Ascomycota</taxon>
        <taxon>Pezizomycotina</taxon>
        <taxon>Sordariomycetes</taxon>
        <taxon>Hypocreomycetidae</taxon>
        <taxon>Hypocreales</taxon>
        <taxon>Nectriaceae</taxon>
        <taxon>Fusarium</taxon>
        <taxon>Fusarium lateritium species complex</taxon>
    </lineage>
</organism>
<dbReference type="Proteomes" id="UP000622797">
    <property type="component" value="Unassembled WGS sequence"/>
</dbReference>
<comment type="caution">
    <text evidence="2">The sequence shown here is derived from an EMBL/GenBank/DDBJ whole genome shotgun (WGS) entry which is preliminary data.</text>
</comment>
<dbReference type="EMBL" id="JABEXW010000225">
    <property type="protein sequence ID" value="KAF4967706.1"/>
    <property type="molecule type" value="Genomic_DNA"/>
</dbReference>
<sequence>MAMAYHSYIAATEDFVEVQPDGPLWRAHKPVDFFNETYTATELIEKSVPTLQHSPCLYLIVGIQPAMTLLAFIMMALLFRVPISRDLGLVSLLAGADHDTLKLLKGAAYSGELLESVPVRIDVSHDEHQTEDKLGTVKYYIGDSGSHGIIRRGYVYT</sequence>
<proteinExistence type="predicted"/>
<dbReference type="OrthoDB" id="5420013at2759"/>
<evidence type="ECO:0000313" key="2">
    <source>
        <dbReference type="EMBL" id="KAF4967706.1"/>
    </source>
</evidence>
<accession>A0A8H4U0X8</accession>
<reference evidence="2" key="2">
    <citation type="submission" date="2020-05" db="EMBL/GenBank/DDBJ databases">
        <authorList>
            <person name="Kim H.-S."/>
            <person name="Proctor R.H."/>
            <person name="Brown D.W."/>
        </authorList>
    </citation>
    <scope>NUCLEOTIDE SEQUENCE</scope>
    <source>
        <strain evidence="2">NRRL 20472</strain>
    </source>
</reference>
<protein>
    <submittedName>
        <fullName evidence="2">Uncharacterized protein</fullName>
    </submittedName>
</protein>
<evidence type="ECO:0000256" key="1">
    <source>
        <dbReference type="SAM" id="Phobius"/>
    </source>
</evidence>
<name>A0A8H4U0X8_9HYPO</name>
<feature type="transmembrane region" description="Helical" evidence="1">
    <location>
        <begin position="57"/>
        <end position="79"/>
    </location>
</feature>
<keyword evidence="1" id="KW-0472">Membrane</keyword>
<gene>
    <name evidence="2" type="ORF">FSARC_4766</name>
</gene>
<keyword evidence="3" id="KW-1185">Reference proteome</keyword>
<dbReference type="AlphaFoldDB" id="A0A8H4U0X8"/>
<evidence type="ECO:0000313" key="3">
    <source>
        <dbReference type="Proteomes" id="UP000622797"/>
    </source>
</evidence>